<name>A0ABT5IHG9_9CAUL</name>
<gene>
    <name evidence="3" type="ORF">PQU94_15315</name>
</gene>
<dbReference type="RefSeq" id="WP_272742305.1">
    <property type="nucleotide sequence ID" value="NZ_JAQQKW010000010.1"/>
</dbReference>
<evidence type="ECO:0000259" key="1">
    <source>
        <dbReference type="Pfam" id="PF02625"/>
    </source>
</evidence>
<evidence type="ECO:0000313" key="3">
    <source>
        <dbReference type="EMBL" id="MDC7695646.1"/>
    </source>
</evidence>
<dbReference type="Pfam" id="PF13478">
    <property type="entry name" value="XdhC_C"/>
    <property type="match status" value="1"/>
</dbReference>
<dbReference type="Gene3D" id="3.40.50.720">
    <property type="entry name" value="NAD(P)-binding Rossmann-like Domain"/>
    <property type="match status" value="1"/>
</dbReference>
<dbReference type="PANTHER" id="PTHR30388:SF4">
    <property type="entry name" value="MOLYBDENUM COFACTOR INSERTION CHAPERONE PAOD"/>
    <property type="match status" value="1"/>
</dbReference>
<sequence>MSEVFDIAVPAYADYVLDDLWRWRSEGLKTALLTLVAIDGASPRPLGSQMAVAEDGRAVGAITGGCAEQALVRDALSAIARGRNHLERYGEGSRFRDIVLPCGSGITVSFDVTLSDAVLARLRTARQQRREAVYVWDRGFERLYRPQPRVLIVGQGPIVPVLAQMAGLGEFATAVVSPDDTTRQRSRAEVIRPLSAASGSVLTGLIDAATAVISLFHDHDYEPEILATALRSEAFYIGALGSRRTHARRIETLKALGFDAPQINRIRGPVGLDIGAKTPPEIAVSILADVIRAWRG</sequence>
<proteinExistence type="predicted"/>
<evidence type="ECO:0000259" key="2">
    <source>
        <dbReference type="Pfam" id="PF13478"/>
    </source>
</evidence>
<reference evidence="3 4" key="1">
    <citation type="submission" date="2023-01" db="EMBL/GenBank/DDBJ databases">
        <title>Novel species of the genus Asticcacaulis isolated from rivers.</title>
        <authorList>
            <person name="Lu H."/>
        </authorList>
    </citation>
    <scope>NUCLEOTIDE SEQUENCE [LARGE SCALE GENOMIC DNA]</scope>
    <source>
        <strain evidence="3 4">DXS10W</strain>
    </source>
</reference>
<dbReference type="InterPro" id="IPR027051">
    <property type="entry name" value="XdhC_Rossmann_dom"/>
</dbReference>
<protein>
    <submittedName>
        <fullName evidence="3">XdhC family protein</fullName>
    </submittedName>
</protein>
<dbReference type="EMBL" id="JAQQKW010000010">
    <property type="protein sequence ID" value="MDC7695646.1"/>
    <property type="molecule type" value="Genomic_DNA"/>
</dbReference>
<dbReference type="Pfam" id="PF02625">
    <property type="entry name" value="XdhC_CoxI"/>
    <property type="match status" value="1"/>
</dbReference>
<accession>A0ABT5IHG9</accession>
<dbReference type="PANTHER" id="PTHR30388">
    <property type="entry name" value="ALDEHYDE OXIDOREDUCTASE MOLYBDENUM COFACTOR ASSEMBLY PROTEIN"/>
    <property type="match status" value="1"/>
</dbReference>
<dbReference type="Proteomes" id="UP001216595">
    <property type="component" value="Unassembled WGS sequence"/>
</dbReference>
<feature type="domain" description="XdhC Rossmann" evidence="2">
    <location>
        <begin position="150"/>
        <end position="290"/>
    </location>
</feature>
<keyword evidence="4" id="KW-1185">Reference proteome</keyword>
<feature type="domain" description="XdhC- CoxI" evidence="1">
    <location>
        <begin position="23"/>
        <end position="90"/>
    </location>
</feature>
<evidence type="ECO:0000313" key="4">
    <source>
        <dbReference type="Proteomes" id="UP001216595"/>
    </source>
</evidence>
<dbReference type="InterPro" id="IPR003777">
    <property type="entry name" value="XdhC_CoxI"/>
</dbReference>
<dbReference type="InterPro" id="IPR052698">
    <property type="entry name" value="MoCofactor_Util/Proc"/>
</dbReference>
<comment type="caution">
    <text evidence="3">The sequence shown here is derived from an EMBL/GenBank/DDBJ whole genome shotgun (WGS) entry which is preliminary data.</text>
</comment>
<organism evidence="3 4">
    <name type="scientific">Asticcacaulis currens</name>
    <dbReference type="NCBI Taxonomy" id="2984210"/>
    <lineage>
        <taxon>Bacteria</taxon>
        <taxon>Pseudomonadati</taxon>
        <taxon>Pseudomonadota</taxon>
        <taxon>Alphaproteobacteria</taxon>
        <taxon>Caulobacterales</taxon>
        <taxon>Caulobacteraceae</taxon>
        <taxon>Asticcacaulis</taxon>
    </lineage>
</organism>